<keyword evidence="3" id="KW-1185">Reference proteome</keyword>
<feature type="region of interest" description="Disordered" evidence="1">
    <location>
        <begin position="1"/>
        <end position="47"/>
    </location>
</feature>
<dbReference type="RefSeq" id="WP_190865436.1">
    <property type="nucleotide sequence ID" value="NZ_JACXIY010000032.1"/>
</dbReference>
<accession>A0A927H9F3</accession>
<evidence type="ECO:0000313" key="3">
    <source>
        <dbReference type="Proteomes" id="UP000632125"/>
    </source>
</evidence>
<comment type="caution">
    <text evidence="2">The sequence shown here is derived from an EMBL/GenBank/DDBJ whole genome shotgun (WGS) entry which is preliminary data.</text>
</comment>
<dbReference type="EMBL" id="JACXIY010000032">
    <property type="protein sequence ID" value="MBD2871549.1"/>
    <property type="molecule type" value="Genomic_DNA"/>
</dbReference>
<evidence type="ECO:0000313" key="2">
    <source>
        <dbReference type="EMBL" id="MBD2871549.1"/>
    </source>
</evidence>
<proteinExistence type="predicted"/>
<evidence type="ECO:0000256" key="1">
    <source>
        <dbReference type="SAM" id="MobiDB-lite"/>
    </source>
</evidence>
<dbReference type="AlphaFoldDB" id="A0A927H9F3"/>
<dbReference type="Proteomes" id="UP000632125">
    <property type="component" value="Unassembled WGS sequence"/>
</dbReference>
<reference evidence="2" key="1">
    <citation type="submission" date="2020-09" db="EMBL/GenBank/DDBJ databases">
        <title>A novel bacterium of genus Paenibacillus, isolated from South China Sea.</title>
        <authorList>
            <person name="Huang H."/>
            <person name="Mo K."/>
            <person name="Hu Y."/>
        </authorList>
    </citation>
    <scope>NUCLEOTIDE SEQUENCE</scope>
    <source>
        <strain evidence="2">IB182493</strain>
    </source>
</reference>
<organism evidence="2 3">
    <name type="scientific">Paenibacillus arenilitoris</name>
    <dbReference type="NCBI Taxonomy" id="2772299"/>
    <lineage>
        <taxon>Bacteria</taxon>
        <taxon>Bacillati</taxon>
        <taxon>Bacillota</taxon>
        <taxon>Bacilli</taxon>
        <taxon>Bacillales</taxon>
        <taxon>Paenibacillaceae</taxon>
        <taxon>Paenibacillus</taxon>
    </lineage>
</organism>
<gene>
    <name evidence="2" type="ORF">IDH41_23440</name>
</gene>
<protein>
    <submittedName>
        <fullName evidence="2">Uncharacterized protein</fullName>
    </submittedName>
</protein>
<sequence>MAEHNPQAKQTKLRQTAPEASRAGGGDAPEQAAAGERGGPDGANREWRRFYEAVKEITEEMQR</sequence>
<name>A0A927H9F3_9BACL</name>